<protein>
    <submittedName>
        <fullName evidence="1">Uncharacterized protein</fullName>
    </submittedName>
</protein>
<dbReference type="AlphaFoldDB" id="A0A2U0TIE2"/>
<dbReference type="EMBL" id="QENY01000046">
    <property type="protein sequence ID" value="PVX43385.1"/>
    <property type="molecule type" value="Genomic_DNA"/>
</dbReference>
<feature type="non-terminal residue" evidence="1">
    <location>
        <position position="38"/>
    </location>
</feature>
<organism evidence="1 2">
    <name type="scientific">Hallella colorans</name>
    <dbReference type="NCBI Taxonomy" id="1703337"/>
    <lineage>
        <taxon>Bacteria</taxon>
        <taxon>Pseudomonadati</taxon>
        <taxon>Bacteroidota</taxon>
        <taxon>Bacteroidia</taxon>
        <taxon>Bacteroidales</taxon>
        <taxon>Prevotellaceae</taxon>
        <taxon>Hallella</taxon>
    </lineage>
</organism>
<accession>A0A2U0TIE2</accession>
<evidence type="ECO:0000313" key="2">
    <source>
        <dbReference type="Proteomes" id="UP000245870"/>
    </source>
</evidence>
<name>A0A2U0TIE2_9BACT</name>
<reference evidence="1 2" key="1">
    <citation type="submission" date="2018-05" db="EMBL/GenBank/DDBJ databases">
        <title>Genomic Encyclopedia of Type Strains, Phase IV (KMG-IV): sequencing the most valuable type-strain genomes for metagenomic binning, comparative biology and taxonomic classification.</title>
        <authorList>
            <person name="Goeker M."/>
        </authorList>
    </citation>
    <scope>NUCLEOTIDE SEQUENCE [LARGE SCALE GENOMIC DNA]</scope>
    <source>
        <strain evidence="1 2">DSM 100333</strain>
    </source>
</reference>
<gene>
    <name evidence="1" type="ORF">C7379_1467</name>
</gene>
<comment type="caution">
    <text evidence="1">The sequence shown here is derived from an EMBL/GenBank/DDBJ whole genome shotgun (WGS) entry which is preliminary data.</text>
</comment>
<evidence type="ECO:0000313" key="1">
    <source>
        <dbReference type="EMBL" id="PVX43385.1"/>
    </source>
</evidence>
<keyword evidence="2" id="KW-1185">Reference proteome</keyword>
<sequence>MARFKNKKKRLSFLLVLLFFLYLQRKLKIQLYGTRKRA</sequence>
<proteinExistence type="predicted"/>
<dbReference type="Proteomes" id="UP000245870">
    <property type="component" value="Unassembled WGS sequence"/>
</dbReference>